<dbReference type="EMBL" id="MEUG01000001">
    <property type="protein sequence ID" value="OGC28105.1"/>
    <property type="molecule type" value="Genomic_DNA"/>
</dbReference>
<dbReference type="GO" id="GO:0009092">
    <property type="term" value="P:homoserine metabolic process"/>
    <property type="evidence" value="ECO:0007669"/>
    <property type="project" value="TreeGrafter"/>
</dbReference>
<evidence type="ECO:0000256" key="5">
    <source>
        <dbReference type="ARBA" id="ARBA00023167"/>
    </source>
</evidence>
<evidence type="ECO:0000256" key="1">
    <source>
        <dbReference type="ARBA" id="ARBA00011738"/>
    </source>
</evidence>
<comment type="catalytic activity">
    <reaction evidence="7">
        <text>L-homoserine + acetyl-CoA = O-acetyl-L-homoserine + CoA</text>
        <dbReference type="Rhea" id="RHEA:13701"/>
        <dbReference type="ChEBI" id="CHEBI:57287"/>
        <dbReference type="ChEBI" id="CHEBI:57288"/>
        <dbReference type="ChEBI" id="CHEBI:57476"/>
        <dbReference type="ChEBI" id="CHEBI:57716"/>
        <dbReference type="EC" id="2.3.1.31"/>
    </reaction>
</comment>
<evidence type="ECO:0000256" key="8">
    <source>
        <dbReference type="PIRSR" id="PIRSR000443-1"/>
    </source>
</evidence>
<evidence type="ECO:0000256" key="3">
    <source>
        <dbReference type="ARBA" id="ARBA00022605"/>
    </source>
</evidence>
<evidence type="ECO:0000313" key="11">
    <source>
        <dbReference type="Proteomes" id="UP000178602"/>
    </source>
</evidence>
<comment type="caution">
    <text evidence="7">Lacks conserved residue(s) required for the propagation of feature annotation.</text>
</comment>
<protein>
    <recommendedName>
        <fullName evidence="7">Homoserine O-acetyltransferase</fullName>
        <shortName evidence="7">HAT</shortName>
        <ecNumber evidence="7">2.3.1.31</ecNumber>
    </recommendedName>
    <alternativeName>
        <fullName evidence="7">Homoserine transacetylase</fullName>
        <shortName evidence="7">HTA</shortName>
    </alternativeName>
</protein>
<dbReference type="InterPro" id="IPR029058">
    <property type="entry name" value="AB_hydrolase_fold"/>
</dbReference>
<feature type="active site" evidence="7 8">
    <location>
        <position position="348"/>
    </location>
</feature>
<evidence type="ECO:0000256" key="6">
    <source>
        <dbReference type="ARBA" id="ARBA00023315"/>
    </source>
</evidence>
<dbReference type="Gene3D" id="3.40.50.1820">
    <property type="entry name" value="alpha/beta hydrolase"/>
    <property type="match status" value="1"/>
</dbReference>
<feature type="binding site" evidence="7">
    <location>
        <position position="349"/>
    </location>
    <ligand>
        <name>substrate</name>
    </ligand>
</feature>
<dbReference type="HAMAP" id="MF_00296">
    <property type="entry name" value="MetX_acyltransf"/>
    <property type="match status" value="1"/>
</dbReference>
<dbReference type="GO" id="GO:0009086">
    <property type="term" value="P:methionine biosynthetic process"/>
    <property type="evidence" value="ECO:0007669"/>
    <property type="project" value="UniProtKB-UniRule"/>
</dbReference>
<feature type="domain" description="AB hydrolase-1" evidence="9">
    <location>
        <begin position="44"/>
        <end position="354"/>
    </location>
</feature>
<dbReference type="GO" id="GO:0005737">
    <property type="term" value="C:cytoplasm"/>
    <property type="evidence" value="ECO:0007669"/>
    <property type="project" value="UniProtKB-SubCell"/>
</dbReference>
<keyword evidence="3 7" id="KW-0028">Amino-acid biosynthesis</keyword>
<evidence type="ECO:0000256" key="4">
    <source>
        <dbReference type="ARBA" id="ARBA00022679"/>
    </source>
</evidence>
<evidence type="ECO:0000256" key="2">
    <source>
        <dbReference type="ARBA" id="ARBA00022490"/>
    </source>
</evidence>
<reference evidence="10 11" key="1">
    <citation type="journal article" date="2016" name="Nat. Commun.">
        <title>Thousands of microbial genomes shed light on interconnected biogeochemical processes in an aquifer system.</title>
        <authorList>
            <person name="Anantharaman K."/>
            <person name="Brown C.T."/>
            <person name="Hug L.A."/>
            <person name="Sharon I."/>
            <person name="Castelle C.J."/>
            <person name="Probst A.J."/>
            <person name="Thomas B.C."/>
            <person name="Singh A."/>
            <person name="Wilkins M.J."/>
            <person name="Karaoz U."/>
            <person name="Brodie E.L."/>
            <person name="Williams K.H."/>
            <person name="Hubbard S.S."/>
            <person name="Banfield J.F."/>
        </authorList>
    </citation>
    <scope>NUCLEOTIDE SEQUENCE [LARGE SCALE GENOMIC DNA]</scope>
</reference>
<keyword evidence="4 7" id="KW-0808">Transferase</keyword>
<evidence type="ECO:0000259" key="9">
    <source>
        <dbReference type="Pfam" id="PF00561"/>
    </source>
</evidence>
<comment type="pathway">
    <text evidence="7">Amino-acid biosynthesis; L-methionine biosynthesis via de novo pathway; O-acetyl-L-homoserine from L-homoserine: step 1/1.</text>
</comment>
<dbReference type="EC" id="2.3.1.31" evidence="7"/>
<dbReference type="PANTHER" id="PTHR32268">
    <property type="entry name" value="HOMOSERINE O-ACETYLTRANSFERASE"/>
    <property type="match status" value="1"/>
</dbReference>
<dbReference type="UniPathway" id="UPA00051">
    <property type="reaction ID" value="UER00074"/>
</dbReference>
<dbReference type="PANTHER" id="PTHR32268:SF11">
    <property type="entry name" value="HOMOSERINE O-ACETYLTRANSFERASE"/>
    <property type="match status" value="1"/>
</dbReference>
<dbReference type="GO" id="GO:0004414">
    <property type="term" value="F:homoserine O-acetyltransferase activity"/>
    <property type="evidence" value="ECO:0007669"/>
    <property type="project" value="UniProtKB-UniRule"/>
</dbReference>
<keyword evidence="2 7" id="KW-0963">Cytoplasm</keyword>
<comment type="subcellular location">
    <subcellularLocation>
        <location evidence="7">Cytoplasm</location>
    </subcellularLocation>
</comment>
<proteinExistence type="inferred from homology"/>
<dbReference type="NCBIfam" id="NF001209">
    <property type="entry name" value="PRK00175.1"/>
    <property type="match status" value="1"/>
</dbReference>
<feature type="binding site" evidence="7">
    <location>
        <position position="218"/>
    </location>
    <ligand>
        <name>substrate</name>
    </ligand>
</feature>
<evidence type="ECO:0000313" key="10">
    <source>
        <dbReference type="EMBL" id="OGC28105.1"/>
    </source>
</evidence>
<keyword evidence="5 7" id="KW-0486">Methionine biosynthesis</keyword>
<comment type="caution">
    <text evidence="10">The sequence shown here is derived from an EMBL/GenBank/DDBJ whole genome shotgun (WGS) entry which is preliminary data.</text>
</comment>
<name>A0A1F4T5N6_UNCSA</name>
<comment type="similarity">
    <text evidence="7">Belongs to the AB hydrolase superfamily. MetX family.</text>
</comment>
<dbReference type="AlphaFoldDB" id="A0A1F4T5N6"/>
<gene>
    <name evidence="7" type="primary">metXA</name>
    <name evidence="10" type="ORF">A3K49_03825</name>
</gene>
<comment type="function">
    <text evidence="7">Transfers an acetyl group from acetyl-CoA to L-homoserine, forming acetyl-L-homoserine.</text>
</comment>
<keyword evidence="6 7" id="KW-0012">Acyltransferase</keyword>
<comment type="subunit">
    <text evidence="1 7">Homodimer.</text>
</comment>
<dbReference type="InterPro" id="IPR000073">
    <property type="entry name" value="AB_hydrolase_1"/>
</dbReference>
<dbReference type="PIRSF" id="PIRSF000443">
    <property type="entry name" value="Homoser_Ac_trans"/>
    <property type="match status" value="1"/>
</dbReference>
<sequence>MVILLVETKHFEFPELSLESGGRLGPVTVAYETYGALNDAKSNAILIFHALSGDAHVAGRHSADDKKPGWWDNMVGPGKAFDTNKYFVICANVLGGCKGTTGPSSIDPKSGKPYGPDFPLITIKDMVNCQLKLLDFLGIETVLAATGGSMGGMLALQMAVSAPGRVRNVIGVATSAHVSAQNIAFNEVGRRAIISDPHWYGGAYYDKTPPSDGLSIARMIGHITYLSDKTMREKFGRKVQSGKGFVAKFGEHQFEVESYLKYKGTTFTERFDANSYLYITKAIDLFNLEDEGGGSLAKALARATSRFLIIHFSSDWLFPEYQALELVDALKDNLANVSYRVIESNYGHDAFLLEEEALTRTIVSFLEGAK</sequence>
<accession>A0A1F4T5N6</accession>
<dbReference type="FunFam" id="1.10.1740.110:FF:000001">
    <property type="entry name" value="Homoserine O-acetyltransferase"/>
    <property type="match status" value="1"/>
</dbReference>
<dbReference type="InterPro" id="IPR008220">
    <property type="entry name" value="HAT_MetX-like"/>
</dbReference>
<organism evidence="10 11">
    <name type="scientific">candidate division WOR-1 bacterium RIFOXYC12_FULL_54_18</name>
    <dbReference type="NCBI Taxonomy" id="1802584"/>
    <lineage>
        <taxon>Bacteria</taxon>
        <taxon>Bacillati</taxon>
        <taxon>Saganbacteria</taxon>
    </lineage>
</organism>
<dbReference type="Pfam" id="PF00561">
    <property type="entry name" value="Abhydrolase_1"/>
    <property type="match status" value="1"/>
</dbReference>
<dbReference type="Proteomes" id="UP000178602">
    <property type="component" value="Unassembled WGS sequence"/>
</dbReference>
<feature type="active site" evidence="7 8">
    <location>
        <position position="315"/>
    </location>
</feature>
<dbReference type="Gene3D" id="1.10.1740.110">
    <property type="match status" value="1"/>
</dbReference>
<feature type="active site" description="Nucleophile" evidence="7 8">
    <location>
        <position position="149"/>
    </location>
</feature>
<evidence type="ECO:0000256" key="7">
    <source>
        <dbReference type="HAMAP-Rule" id="MF_00296"/>
    </source>
</evidence>
<dbReference type="SUPFAM" id="SSF53474">
    <property type="entry name" value="alpha/beta-Hydrolases"/>
    <property type="match status" value="1"/>
</dbReference>
<dbReference type="NCBIfam" id="TIGR01392">
    <property type="entry name" value="homoserO_Ac_trn"/>
    <property type="match status" value="1"/>
</dbReference>